<evidence type="ECO:0000256" key="5">
    <source>
        <dbReference type="SAM" id="MobiDB-lite"/>
    </source>
</evidence>
<dbReference type="GO" id="GO:0008270">
    <property type="term" value="F:zinc ion binding"/>
    <property type="evidence" value="ECO:0007669"/>
    <property type="project" value="UniProtKB-KW"/>
</dbReference>
<dbReference type="InterPro" id="IPR058030">
    <property type="entry name" value="TRIM8/14/16/25/29/45/65_CC"/>
</dbReference>
<dbReference type="AlphaFoldDB" id="A0AA88PPG7"/>
<dbReference type="PANTHER" id="PTHR25465:SF75">
    <property type="entry name" value="E3 UBIQUITIN_ISG15 LIGASE TRIM25-RELATED"/>
    <property type="match status" value="1"/>
</dbReference>
<evidence type="ECO:0000259" key="6">
    <source>
        <dbReference type="Pfam" id="PF25600"/>
    </source>
</evidence>
<dbReference type="PANTHER" id="PTHR25465">
    <property type="entry name" value="B-BOX DOMAIN CONTAINING"/>
    <property type="match status" value="1"/>
</dbReference>
<reference evidence="7" key="1">
    <citation type="submission" date="2023-08" db="EMBL/GenBank/DDBJ databases">
        <title>Chromosome-level Genome Assembly of mud carp (Cirrhinus molitorella).</title>
        <authorList>
            <person name="Liu H."/>
        </authorList>
    </citation>
    <scope>NUCLEOTIDE SEQUENCE</scope>
    <source>
        <strain evidence="7">Prfri</strain>
        <tissue evidence="7">Muscle</tissue>
    </source>
</reference>
<evidence type="ECO:0000313" key="7">
    <source>
        <dbReference type="EMBL" id="KAK2896275.1"/>
    </source>
</evidence>
<sequence>MVKKQEELKIQHLDFTQKIKDISEKVQTFKEAVDSHKRSAQAAVEHSDRIFSELIRSLHEKRAEVRELISTKEENEIGQINDHIQKLDQEISNLKRENDKLKLILHTEDHIHFFQNYSSQSGLYVCTASPGDVNDLVTFQNVEESVSELNSQLVQLFEKHMAKISKKVADVHIFKPTRLQVQDIYSTSTSESESDSELPNYSSQSGLYVYTTSPRDVNDLLTFENVEESVSELKSQLVNLCKEHMARISKKVADVQISKTSWLQDMDSPEASASYHSSDDECFFSPVLSDPEDETE</sequence>
<dbReference type="Proteomes" id="UP001187343">
    <property type="component" value="Unassembled WGS sequence"/>
</dbReference>
<evidence type="ECO:0000256" key="1">
    <source>
        <dbReference type="ARBA" id="ARBA00022723"/>
    </source>
</evidence>
<keyword evidence="3" id="KW-0862">Zinc</keyword>
<comment type="caution">
    <text evidence="7">The sequence shown here is derived from an EMBL/GenBank/DDBJ whole genome shotgun (WGS) entry which is preliminary data.</text>
</comment>
<protein>
    <recommendedName>
        <fullName evidence="6">TRIM8/14/16/25/29/45/65 coiled-coil region domain-containing protein</fullName>
    </recommendedName>
</protein>
<keyword evidence="1" id="KW-0479">Metal-binding</keyword>
<feature type="region of interest" description="Disordered" evidence="5">
    <location>
        <begin position="266"/>
        <end position="296"/>
    </location>
</feature>
<feature type="domain" description="TRIM8/14/16/25/29/45/65 coiled-coil region" evidence="6">
    <location>
        <begin position="19"/>
        <end position="158"/>
    </location>
</feature>
<keyword evidence="8" id="KW-1185">Reference proteome</keyword>
<keyword evidence="4" id="KW-0175">Coiled coil</keyword>
<gene>
    <name evidence="7" type="ORF">Q8A67_010763</name>
</gene>
<name>A0AA88PPG7_9TELE</name>
<evidence type="ECO:0000256" key="3">
    <source>
        <dbReference type="ARBA" id="ARBA00022833"/>
    </source>
</evidence>
<evidence type="ECO:0000256" key="2">
    <source>
        <dbReference type="ARBA" id="ARBA00022771"/>
    </source>
</evidence>
<dbReference type="EMBL" id="JAUYZG010000010">
    <property type="protein sequence ID" value="KAK2896275.1"/>
    <property type="molecule type" value="Genomic_DNA"/>
</dbReference>
<dbReference type="InterPro" id="IPR051051">
    <property type="entry name" value="E3_ubiq-ligase_TRIM/RNF"/>
</dbReference>
<organism evidence="7 8">
    <name type="scientific">Cirrhinus molitorella</name>
    <name type="common">mud carp</name>
    <dbReference type="NCBI Taxonomy" id="172907"/>
    <lineage>
        <taxon>Eukaryota</taxon>
        <taxon>Metazoa</taxon>
        <taxon>Chordata</taxon>
        <taxon>Craniata</taxon>
        <taxon>Vertebrata</taxon>
        <taxon>Euteleostomi</taxon>
        <taxon>Actinopterygii</taxon>
        <taxon>Neopterygii</taxon>
        <taxon>Teleostei</taxon>
        <taxon>Ostariophysi</taxon>
        <taxon>Cypriniformes</taxon>
        <taxon>Cyprinidae</taxon>
        <taxon>Labeoninae</taxon>
        <taxon>Labeonini</taxon>
        <taxon>Cirrhinus</taxon>
    </lineage>
</organism>
<dbReference type="Pfam" id="PF25600">
    <property type="entry name" value="TRIM_CC"/>
    <property type="match status" value="1"/>
</dbReference>
<accession>A0AA88PPG7</accession>
<evidence type="ECO:0000313" key="8">
    <source>
        <dbReference type="Proteomes" id="UP001187343"/>
    </source>
</evidence>
<evidence type="ECO:0000256" key="4">
    <source>
        <dbReference type="SAM" id="Coils"/>
    </source>
</evidence>
<keyword evidence="2" id="KW-0863">Zinc-finger</keyword>
<feature type="coiled-coil region" evidence="4">
    <location>
        <begin position="55"/>
        <end position="104"/>
    </location>
</feature>
<proteinExistence type="predicted"/>